<dbReference type="InterPro" id="IPR050093">
    <property type="entry name" value="ABC_SmlMolc_Importer"/>
</dbReference>
<dbReference type="EMBL" id="JACYFT010000001">
    <property type="protein sequence ID" value="MBD8050084.1"/>
    <property type="molecule type" value="Genomic_DNA"/>
</dbReference>
<dbReference type="SUPFAM" id="SSF52540">
    <property type="entry name" value="P-loop containing nucleoside triphosphate hydrolases"/>
    <property type="match status" value="1"/>
</dbReference>
<protein>
    <submittedName>
        <fullName evidence="6">ABC transporter ATP-binding protein</fullName>
    </submittedName>
</protein>
<evidence type="ECO:0000256" key="3">
    <source>
        <dbReference type="ARBA" id="ARBA00022741"/>
    </source>
</evidence>
<dbReference type="PROSITE" id="PS00211">
    <property type="entry name" value="ABC_TRANSPORTER_1"/>
    <property type="match status" value="1"/>
</dbReference>
<dbReference type="Pfam" id="PF00005">
    <property type="entry name" value="ABC_tran"/>
    <property type="match status" value="1"/>
</dbReference>
<accession>A0A927FEV8</accession>
<name>A0A927FEV8_9BURK</name>
<dbReference type="PROSITE" id="PS50893">
    <property type="entry name" value="ABC_TRANSPORTER_2"/>
    <property type="match status" value="1"/>
</dbReference>
<dbReference type="SMART" id="SM00382">
    <property type="entry name" value="AAA"/>
    <property type="match status" value="1"/>
</dbReference>
<dbReference type="RefSeq" id="WP_191818502.1">
    <property type="nucleotide sequence ID" value="NZ_JACYFT010000001.1"/>
</dbReference>
<gene>
    <name evidence="6" type="ORF">IC609_05980</name>
</gene>
<keyword evidence="2" id="KW-0472">Membrane</keyword>
<dbReference type="GO" id="GO:0016887">
    <property type="term" value="F:ATP hydrolysis activity"/>
    <property type="evidence" value="ECO:0007669"/>
    <property type="project" value="InterPro"/>
</dbReference>
<dbReference type="InterPro" id="IPR027417">
    <property type="entry name" value="P-loop_NTPase"/>
</dbReference>
<keyword evidence="4 6" id="KW-0067">ATP-binding</keyword>
<evidence type="ECO:0000256" key="4">
    <source>
        <dbReference type="ARBA" id="ARBA00022840"/>
    </source>
</evidence>
<dbReference type="InterPro" id="IPR003593">
    <property type="entry name" value="AAA+_ATPase"/>
</dbReference>
<organism evidence="6 7">
    <name type="scientific">Limnohabitans radicicola</name>
    <dbReference type="NCBI Taxonomy" id="2771427"/>
    <lineage>
        <taxon>Bacteria</taxon>
        <taxon>Pseudomonadati</taxon>
        <taxon>Pseudomonadota</taxon>
        <taxon>Betaproteobacteria</taxon>
        <taxon>Burkholderiales</taxon>
        <taxon>Comamonadaceae</taxon>
        <taxon>Limnohabitans</taxon>
    </lineage>
</organism>
<proteinExistence type="predicted"/>
<evidence type="ECO:0000256" key="1">
    <source>
        <dbReference type="ARBA" id="ARBA00022448"/>
    </source>
</evidence>
<evidence type="ECO:0000256" key="2">
    <source>
        <dbReference type="ARBA" id="ARBA00022475"/>
    </source>
</evidence>
<keyword evidence="2" id="KW-1003">Cell membrane</keyword>
<feature type="domain" description="ABC transporter" evidence="5">
    <location>
        <begin position="6"/>
        <end position="244"/>
    </location>
</feature>
<dbReference type="SUPFAM" id="SSF50331">
    <property type="entry name" value="MOP-like"/>
    <property type="match status" value="1"/>
</dbReference>
<evidence type="ECO:0000313" key="7">
    <source>
        <dbReference type="Proteomes" id="UP000647424"/>
    </source>
</evidence>
<dbReference type="Proteomes" id="UP000647424">
    <property type="component" value="Unassembled WGS sequence"/>
</dbReference>
<dbReference type="InterPro" id="IPR008995">
    <property type="entry name" value="Mo/tungstate-bd_C_term_dom"/>
</dbReference>
<sequence length="379" mass="40834">MSGLSVRLQSCTPIRLQAEFDCAPGELVALVGPSGSGKTSLLRAMAGLWSAPDLQGQIVCSGQSWLDSAAGVRTPPQQRRVGLVFQHYALFPHMDVLANVALAAGAAWSPPALTGLLERLGLSGLLQRRPAQLSGGQQQRVALARALVRVMPAPGQGPEAASGVLLLDEPFSAVDAPTRQTLYRELAALRQQVAVPMVLVTHDLQEARRLADRVVIMDAGETLQTGTPERVFASPRNARVAELVGIQNHYKGRFFKQSPGWGRLAWQGQSGQIDVRVIDKNKIDEGMPVTWVLNGEGVDVLPHDAPASADPRLNCMRCQLREVLPLGEISLCTLVPEGLPDQRITLNLTGRVLHRLGAGPGQWVQLELAPEALHIMPVR</sequence>
<dbReference type="Gene3D" id="3.40.50.300">
    <property type="entry name" value="P-loop containing nucleotide triphosphate hydrolases"/>
    <property type="match status" value="1"/>
</dbReference>
<dbReference type="PANTHER" id="PTHR42781">
    <property type="entry name" value="SPERMIDINE/PUTRESCINE IMPORT ATP-BINDING PROTEIN POTA"/>
    <property type="match status" value="1"/>
</dbReference>
<dbReference type="InterPro" id="IPR017871">
    <property type="entry name" value="ABC_transporter-like_CS"/>
</dbReference>
<dbReference type="PANTHER" id="PTHR42781:SF4">
    <property type="entry name" value="SPERMIDINE_PUTRESCINE IMPORT ATP-BINDING PROTEIN POTA"/>
    <property type="match status" value="1"/>
</dbReference>
<reference evidence="6" key="1">
    <citation type="submission" date="2020-09" db="EMBL/GenBank/DDBJ databases">
        <title>Genome seq and assembly of Limnohabitants sp.</title>
        <authorList>
            <person name="Chhetri G."/>
        </authorList>
    </citation>
    <scope>NUCLEOTIDE SEQUENCE</scope>
    <source>
        <strain evidence="6">JUR4</strain>
    </source>
</reference>
<keyword evidence="7" id="KW-1185">Reference proteome</keyword>
<evidence type="ECO:0000259" key="5">
    <source>
        <dbReference type="PROSITE" id="PS50893"/>
    </source>
</evidence>
<dbReference type="InterPro" id="IPR003439">
    <property type="entry name" value="ABC_transporter-like_ATP-bd"/>
</dbReference>
<dbReference type="GO" id="GO:0005524">
    <property type="term" value="F:ATP binding"/>
    <property type="evidence" value="ECO:0007669"/>
    <property type="project" value="UniProtKB-KW"/>
</dbReference>
<keyword evidence="1" id="KW-0813">Transport</keyword>
<dbReference type="AlphaFoldDB" id="A0A927FEV8"/>
<keyword evidence="3" id="KW-0547">Nucleotide-binding</keyword>
<comment type="caution">
    <text evidence="6">The sequence shown here is derived from an EMBL/GenBank/DDBJ whole genome shotgun (WGS) entry which is preliminary data.</text>
</comment>
<evidence type="ECO:0000313" key="6">
    <source>
        <dbReference type="EMBL" id="MBD8050084.1"/>
    </source>
</evidence>